<keyword evidence="5" id="KW-1185">Reference proteome</keyword>
<comment type="similarity">
    <text evidence="1 2">Belongs to the nucleosome assembly protein (NAP) family.</text>
</comment>
<dbReference type="EMBL" id="FP929139">
    <property type="protein sequence ID" value="CBY01666.1"/>
    <property type="molecule type" value="Genomic_DNA"/>
</dbReference>
<evidence type="ECO:0000313" key="5">
    <source>
        <dbReference type="Proteomes" id="UP000002668"/>
    </source>
</evidence>
<accession>E5AEM7</accession>
<feature type="compositionally biased region" description="Acidic residues" evidence="3">
    <location>
        <begin position="243"/>
        <end position="259"/>
    </location>
</feature>
<dbReference type="Proteomes" id="UP000002668">
    <property type="component" value="Genome"/>
</dbReference>
<evidence type="ECO:0008006" key="6">
    <source>
        <dbReference type="Google" id="ProtNLM"/>
    </source>
</evidence>
<reference evidence="5" key="1">
    <citation type="journal article" date="2011" name="Nat. Commun.">
        <title>Effector diversification within compartments of the Leptosphaeria maculans genome affected by Repeat-Induced Point mutations.</title>
        <authorList>
            <person name="Rouxel T."/>
            <person name="Grandaubert J."/>
            <person name="Hane J.K."/>
            <person name="Hoede C."/>
            <person name="van de Wouw A.P."/>
            <person name="Couloux A."/>
            <person name="Dominguez V."/>
            <person name="Anthouard V."/>
            <person name="Bally P."/>
            <person name="Bourras S."/>
            <person name="Cozijnsen A.J."/>
            <person name="Ciuffetti L.M."/>
            <person name="Degrave A."/>
            <person name="Dilmaghani A."/>
            <person name="Duret L."/>
            <person name="Fudal I."/>
            <person name="Goodwin S.B."/>
            <person name="Gout L."/>
            <person name="Glaser N."/>
            <person name="Linglin J."/>
            <person name="Kema G.H.J."/>
            <person name="Lapalu N."/>
            <person name="Lawrence C.B."/>
            <person name="May K."/>
            <person name="Meyer M."/>
            <person name="Ollivier B."/>
            <person name="Poulain J."/>
            <person name="Schoch C.L."/>
            <person name="Simon A."/>
            <person name="Spatafora J.W."/>
            <person name="Stachowiak A."/>
            <person name="Turgeon B.G."/>
            <person name="Tyler B.M."/>
            <person name="Vincent D."/>
            <person name="Weissenbach J."/>
            <person name="Amselem J."/>
            <person name="Quesneville H."/>
            <person name="Oliver R.P."/>
            <person name="Wincker P."/>
            <person name="Balesdent M.-H."/>
            <person name="Howlett B.J."/>
        </authorList>
    </citation>
    <scope>NUCLEOTIDE SEQUENCE [LARGE SCALE GENOMIC DNA]</scope>
    <source>
        <strain evidence="5">JN3 / isolate v23.1.3 / race Av1-4-5-6-7-8</strain>
    </source>
</reference>
<evidence type="ECO:0000256" key="2">
    <source>
        <dbReference type="RuleBase" id="RU003876"/>
    </source>
</evidence>
<dbReference type="STRING" id="985895.E5AEM7"/>
<feature type="region of interest" description="Disordered" evidence="3">
    <location>
        <begin position="238"/>
        <end position="265"/>
    </location>
</feature>
<sequence>MADTEAPEELTARFEELGALEAEFEDAELEIIRKAEEIHAPLYKKRAEYIAKIPHFWSLVLEQAPQEIDTFIQPTDSKVFAECLDTLEVSRFELDDPKGSPRSFSLKFGFKDNDYFEDQVLEKKFWFRKTRDWAGLVSEPVKINWKKGKDLTAGLSEAAYKLGEMRKKNAIDTSSAEARKKETETEEYKQLTEKIQTVTDASVSFFCLFSFVSGFRWVSAEENEKTIKEDNERLEKIRRGEKVEDDDEDDEEDDVDYQESEVFPGGDEVATLIAEDMWPNAIKYYKGTFEEADDEDLSDLDEIMDDSDDDDRVQEVESDDDDNEEVDIRALVGKGRKSTQEPPAKKQRKA</sequence>
<name>E5AEM7_LEPMJ</name>
<dbReference type="FunCoup" id="E5AEM7">
    <property type="interactions" value="536"/>
</dbReference>
<dbReference type="PANTHER" id="PTHR11875">
    <property type="entry name" value="TESTIS-SPECIFIC Y-ENCODED PROTEIN"/>
    <property type="match status" value="1"/>
</dbReference>
<evidence type="ECO:0000313" key="4">
    <source>
        <dbReference type="EMBL" id="CBY01666.1"/>
    </source>
</evidence>
<dbReference type="VEuPathDB" id="FungiDB:LEMA_P004530.1"/>
<dbReference type="InterPro" id="IPR002164">
    <property type="entry name" value="NAP_family"/>
</dbReference>
<feature type="region of interest" description="Disordered" evidence="3">
    <location>
        <begin position="293"/>
        <end position="350"/>
    </location>
</feature>
<dbReference type="InParanoid" id="E5AEM7"/>
<evidence type="ECO:0000256" key="1">
    <source>
        <dbReference type="ARBA" id="ARBA00009947"/>
    </source>
</evidence>
<dbReference type="AlphaFoldDB" id="E5AEM7"/>
<feature type="compositionally biased region" description="Acidic residues" evidence="3">
    <location>
        <begin position="293"/>
        <end position="325"/>
    </location>
</feature>
<dbReference type="SUPFAM" id="SSF143113">
    <property type="entry name" value="NAP-like"/>
    <property type="match status" value="1"/>
</dbReference>
<dbReference type="OrthoDB" id="19419at2759"/>
<gene>
    <name evidence="4" type="ORF">LEMA_P004530.1</name>
</gene>
<dbReference type="HOGENOM" id="CLU_038163_0_0_1"/>
<proteinExistence type="inferred from homology"/>
<organism evidence="4 5">
    <name type="scientific">Leptosphaeria maculans (strain JN3 / isolate v23.1.3 / race Av1-4-5-6-7-8)</name>
    <name type="common">Blackleg fungus</name>
    <name type="synonym">Phoma lingam</name>
    <dbReference type="NCBI Taxonomy" id="985895"/>
    <lineage>
        <taxon>Eukaryota</taxon>
        <taxon>Fungi</taxon>
        <taxon>Dikarya</taxon>
        <taxon>Ascomycota</taxon>
        <taxon>Pezizomycotina</taxon>
        <taxon>Dothideomycetes</taxon>
        <taxon>Pleosporomycetidae</taxon>
        <taxon>Pleosporales</taxon>
        <taxon>Pleosporineae</taxon>
        <taxon>Leptosphaeriaceae</taxon>
        <taxon>Plenodomus</taxon>
        <taxon>Plenodomus lingam/Leptosphaeria maculans species complex</taxon>
    </lineage>
</organism>
<dbReference type="Pfam" id="PF00956">
    <property type="entry name" value="NAP"/>
    <property type="match status" value="1"/>
</dbReference>
<dbReference type="RefSeq" id="XP_003845145.1">
    <property type="nucleotide sequence ID" value="XM_003845097.1"/>
</dbReference>
<dbReference type="GO" id="GO:0006334">
    <property type="term" value="P:nucleosome assembly"/>
    <property type="evidence" value="ECO:0007669"/>
    <property type="project" value="InterPro"/>
</dbReference>
<dbReference type="OMA" id="RFTFEFK"/>
<dbReference type="Gene3D" id="3.30.1120.90">
    <property type="entry name" value="Nucleosome assembly protein"/>
    <property type="match status" value="1"/>
</dbReference>
<evidence type="ECO:0000256" key="3">
    <source>
        <dbReference type="SAM" id="MobiDB-lite"/>
    </source>
</evidence>
<dbReference type="GO" id="GO:0005634">
    <property type="term" value="C:nucleus"/>
    <property type="evidence" value="ECO:0007669"/>
    <property type="project" value="InterPro"/>
</dbReference>
<protein>
    <recommendedName>
        <fullName evidence="6">NAP family protein</fullName>
    </recommendedName>
</protein>
<dbReference type="eggNOG" id="KOG1508">
    <property type="taxonomic scope" value="Eukaryota"/>
</dbReference>
<dbReference type="InterPro" id="IPR037231">
    <property type="entry name" value="NAP-like_sf"/>
</dbReference>
<dbReference type="GeneID" id="13290668"/>